<keyword evidence="1" id="KW-0472">Membrane</keyword>
<evidence type="ECO:0000313" key="3">
    <source>
        <dbReference type="Proteomes" id="UP000285844"/>
    </source>
</evidence>
<evidence type="ECO:0000256" key="1">
    <source>
        <dbReference type="SAM" id="Phobius"/>
    </source>
</evidence>
<dbReference type="Proteomes" id="UP000285844">
    <property type="component" value="Unassembled WGS sequence"/>
</dbReference>
<organism evidence="2 3">
    <name type="scientific">Lachnospira eligens</name>
    <dbReference type="NCBI Taxonomy" id="39485"/>
    <lineage>
        <taxon>Bacteria</taxon>
        <taxon>Bacillati</taxon>
        <taxon>Bacillota</taxon>
        <taxon>Clostridia</taxon>
        <taxon>Lachnospirales</taxon>
        <taxon>Lachnospiraceae</taxon>
        <taxon>Lachnospira</taxon>
    </lineage>
</organism>
<gene>
    <name evidence="2" type="ORF">DW858_07760</name>
</gene>
<keyword evidence="1" id="KW-1133">Transmembrane helix</keyword>
<protein>
    <submittedName>
        <fullName evidence="2">Uncharacterized protein</fullName>
    </submittedName>
</protein>
<accession>A0A413YVZ5</accession>
<dbReference type="RefSeq" id="WP_118008850.1">
    <property type="nucleotide sequence ID" value="NZ_QSBA01000003.1"/>
</dbReference>
<comment type="caution">
    <text evidence="2">The sequence shown here is derived from an EMBL/GenBank/DDBJ whole genome shotgun (WGS) entry which is preliminary data.</text>
</comment>
<reference evidence="2 3" key="1">
    <citation type="submission" date="2018-08" db="EMBL/GenBank/DDBJ databases">
        <title>A genome reference for cultivated species of the human gut microbiota.</title>
        <authorList>
            <person name="Zou Y."/>
            <person name="Xue W."/>
            <person name="Luo G."/>
        </authorList>
    </citation>
    <scope>NUCLEOTIDE SEQUENCE [LARGE SCALE GENOMIC DNA]</scope>
    <source>
        <strain evidence="2 3">AM37-3BH</strain>
    </source>
</reference>
<dbReference type="AlphaFoldDB" id="A0A413YVZ5"/>
<name>A0A413YVZ5_9FIRM</name>
<feature type="transmembrane region" description="Helical" evidence="1">
    <location>
        <begin position="59"/>
        <end position="80"/>
    </location>
</feature>
<evidence type="ECO:0000313" key="2">
    <source>
        <dbReference type="EMBL" id="RHC13218.1"/>
    </source>
</evidence>
<proteinExistence type="predicted"/>
<keyword evidence="1" id="KW-0812">Transmembrane</keyword>
<dbReference type="EMBL" id="QSHM01000007">
    <property type="protein sequence ID" value="RHC13218.1"/>
    <property type="molecule type" value="Genomic_DNA"/>
</dbReference>
<sequence length="156" mass="18590">MDKLIEICDELERKNSKCDIKKVRDKLEEYIGNDYDKILQLRAEIEKHKNYEEKNITHYSLFFSVFSVIMGASYNVYSIYKELTTGNSKIVIGILIVWISISLIAAVILIYIICNICEKIFNYKRDNWISYISVVLNDIEKKFQIKKSRYVRKKRR</sequence>
<feature type="transmembrane region" description="Helical" evidence="1">
    <location>
        <begin position="92"/>
        <end position="114"/>
    </location>
</feature>